<reference evidence="2" key="2">
    <citation type="submission" date="2024-04" db="EMBL/GenBank/DDBJ databases">
        <authorList>
            <person name="Chen Y."/>
            <person name="Shah S."/>
            <person name="Dougan E. K."/>
            <person name="Thang M."/>
            <person name="Chan C."/>
        </authorList>
    </citation>
    <scope>NUCLEOTIDE SEQUENCE [LARGE SCALE GENOMIC DNA]</scope>
</reference>
<evidence type="ECO:0000313" key="1">
    <source>
        <dbReference type="EMBL" id="CAI3972321.1"/>
    </source>
</evidence>
<keyword evidence="3" id="KW-1185">Reference proteome</keyword>
<organism evidence="1">
    <name type="scientific">Cladocopium goreaui</name>
    <dbReference type="NCBI Taxonomy" id="2562237"/>
    <lineage>
        <taxon>Eukaryota</taxon>
        <taxon>Sar</taxon>
        <taxon>Alveolata</taxon>
        <taxon>Dinophyceae</taxon>
        <taxon>Suessiales</taxon>
        <taxon>Symbiodiniaceae</taxon>
        <taxon>Cladocopium</taxon>
    </lineage>
</organism>
<dbReference type="EMBL" id="CAMXCT010000002">
    <property type="protein sequence ID" value="CAI3972321.1"/>
    <property type="molecule type" value="Genomic_DNA"/>
</dbReference>
<sequence length="106" mass="12401">MFEEKINTPEVRDYFESLRLDIWDAWTFFKMVDDDGGGTIPMDEFLMGCLRLRGQARAVDVGRIIHDQQWMIKNFGKFQTHVEVELRELKDELARPMEVKTGSAGF</sequence>
<evidence type="ECO:0000313" key="3">
    <source>
        <dbReference type="Proteomes" id="UP001152797"/>
    </source>
</evidence>
<dbReference type="Proteomes" id="UP001152797">
    <property type="component" value="Unassembled WGS sequence"/>
</dbReference>
<name>A0A9P1FDU0_9DINO</name>
<dbReference type="AlphaFoldDB" id="A0A9P1FDU0"/>
<reference evidence="1" key="1">
    <citation type="submission" date="2022-10" db="EMBL/GenBank/DDBJ databases">
        <authorList>
            <person name="Chen Y."/>
            <person name="Dougan E. K."/>
            <person name="Chan C."/>
            <person name="Rhodes N."/>
            <person name="Thang M."/>
        </authorList>
    </citation>
    <scope>NUCLEOTIDE SEQUENCE</scope>
</reference>
<dbReference type="EMBL" id="CAMXCT020000002">
    <property type="protein sequence ID" value="CAL1125696.1"/>
    <property type="molecule type" value="Genomic_DNA"/>
</dbReference>
<evidence type="ECO:0000313" key="2">
    <source>
        <dbReference type="EMBL" id="CAL1125696.1"/>
    </source>
</evidence>
<dbReference type="SUPFAM" id="SSF47473">
    <property type="entry name" value="EF-hand"/>
    <property type="match status" value="1"/>
</dbReference>
<dbReference type="OrthoDB" id="442551at2759"/>
<protein>
    <recommendedName>
        <fullName evidence="4">EF-hand domain-containing protein</fullName>
    </recommendedName>
</protein>
<dbReference type="Gene3D" id="1.10.238.10">
    <property type="entry name" value="EF-hand"/>
    <property type="match status" value="1"/>
</dbReference>
<accession>A0A9P1FDU0</accession>
<evidence type="ECO:0008006" key="4">
    <source>
        <dbReference type="Google" id="ProtNLM"/>
    </source>
</evidence>
<dbReference type="InterPro" id="IPR011992">
    <property type="entry name" value="EF-hand-dom_pair"/>
</dbReference>
<gene>
    <name evidence="1" type="ORF">C1SCF055_LOCUS911</name>
</gene>
<dbReference type="EMBL" id="CAMXCT030000002">
    <property type="protein sequence ID" value="CAL4759633.1"/>
    <property type="molecule type" value="Genomic_DNA"/>
</dbReference>
<proteinExistence type="predicted"/>
<comment type="caution">
    <text evidence="1">The sequence shown here is derived from an EMBL/GenBank/DDBJ whole genome shotgun (WGS) entry which is preliminary data.</text>
</comment>